<proteinExistence type="predicted"/>
<feature type="transmembrane region" description="Helical" evidence="1">
    <location>
        <begin position="7"/>
        <end position="24"/>
    </location>
</feature>
<reference evidence="2 3" key="1">
    <citation type="submission" date="2023-07" db="EMBL/GenBank/DDBJ databases">
        <title>Sorghum-associated microbial communities from plants grown in Nebraska, USA.</title>
        <authorList>
            <person name="Schachtman D."/>
        </authorList>
    </citation>
    <scope>NUCLEOTIDE SEQUENCE [LARGE SCALE GENOMIC DNA]</scope>
    <source>
        <strain evidence="2 3">2980</strain>
    </source>
</reference>
<evidence type="ECO:0000256" key="1">
    <source>
        <dbReference type="SAM" id="Phobius"/>
    </source>
</evidence>
<dbReference type="Proteomes" id="UP001259347">
    <property type="component" value="Unassembled WGS sequence"/>
</dbReference>
<keyword evidence="3" id="KW-1185">Reference proteome</keyword>
<evidence type="ECO:0000313" key="3">
    <source>
        <dbReference type="Proteomes" id="UP001259347"/>
    </source>
</evidence>
<evidence type="ECO:0000313" key="2">
    <source>
        <dbReference type="EMBL" id="MDR6867125.1"/>
    </source>
</evidence>
<name>A0ABU1SBY3_9MICO</name>
<comment type="caution">
    <text evidence="2">The sequence shown here is derived from an EMBL/GenBank/DDBJ whole genome shotgun (WGS) entry which is preliminary data.</text>
</comment>
<sequence length="65" mass="7760">MKWIRRFLWGLPAPLILLLLPLVSSMPFSYWNVLAAILAMIIWMVSQEFYERRARRRLPDDTPAE</sequence>
<feature type="transmembrane region" description="Helical" evidence="1">
    <location>
        <begin position="30"/>
        <end position="50"/>
    </location>
</feature>
<keyword evidence="1" id="KW-1133">Transmembrane helix</keyword>
<accession>A0ABU1SBY3</accession>
<keyword evidence="1" id="KW-0472">Membrane</keyword>
<gene>
    <name evidence="2" type="ORF">J2Y69_001724</name>
</gene>
<keyword evidence="1" id="KW-0812">Transmembrane</keyword>
<dbReference type="EMBL" id="JAVDUM010000006">
    <property type="protein sequence ID" value="MDR6867125.1"/>
    <property type="molecule type" value="Genomic_DNA"/>
</dbReference>
<protein>
    <submittedName>
        <fullName evidence="2">Membrane metal-binding protein</fullName>
    </submittedName>
</protein>
<organism evidence="2 3">
    <name type="scientific">Microbacterium resistens</name>
    <dbReference type="NCBI Taxonomy" id="156977"/>
    <lineage>
        <taxon>Bacteria</taxon>
        <taxon>Bacillati</taxon>
        <taxon>Actinomycetota</taxon>
        <taxon>Actinomycetes</taxon>
        <taxon>Micrococcales</taxon>
        <taxon>Microbacteriaceae</taxon>
        <taxon>Microbacterium</taxon>
    </lineage>
</organism>